<dbReference type="GO" id="GO:0003677">
    <property type="term" value="F:DNA binding"/>
    <property type="evidence" value="ECO:0007669"/>
    <property type="project" value="InterPro"/>
</dbReference>
<evidence type="ECO:0000259" key="1">
    <source>
        <dbReference type="Pfam" id="PF04471"/>
    </source>
</evidence>
<dbReference type="PANTHER" id="PTHR30015">
    <property type="entry name" value="MRR RESTRICTION SYSTEM PROTEIN"/>
    <property type="match status" value="1"/>
</dbReference>
<dbReference type="Gene3D" id="3.40.1350.10">
    <property type="match status" value="1"/>
</dbReference>
<accession>A0A1G2CQ27</accession>
<comment type="caution">
    <text evidence="2">The sequence shown here is derived from an EMBL/GenBank/DDBJ whole genome shotgun (WGS) entry which is preliminary data.</text>
</comment>
<gene>
    <name evidence="2" type="ORF">A3G64_01855</name>
</gene>
<dbReference type="GO" id="GO:0015666">
    <property type="term" value="F:restriction endodeoxyribonuclease activity"/>
    <property type="evidence" value="ECO:0007669"/>
    <property type="project" value="TreeGrafter"/>
</dbReference>
<proteinExistence type="predicted"/>
<dbReference type="InterPro" id="IPR052906">
    <property type="entry name" value="Type_IV_Methyl-Rstrct_Enzyme"/>
</dbReference>
<dbReference type="GO" id="GO:0009307">
    <property type="term" value="P:DNA restriction-modification system"/>
    <property type="evidence" value="ECO:0007669"/>
    <property type="project" value="InterPro"/>
</dbReference>
<dbReference type="PANTHER" id="PTHR30015:SF6">
    <property type="entry name" value="SLL1429 PROTEIN"/>
    <property type="match status" value="1"/>
</dbReference>
<feature type="domain" description="Restriction endonuclease type IV Mrr" evidence="1">
    <location>
        <begin position="90"/>
        <end position="199"/>
    </location>
</feature>
<dbReference type="EMBL" id="MHLD01000015">
    <property type="protein sequence ID" value="OGZ02558.1"/>
    <property type="molecule type" value="Genomic_DNA"/>
</dbReference>
<dbReference type="Pfam" id="PF04471">
    <property type="entry name" value="Mrr_cat"/>
    <property type="match status" value="1"/>
</dbReference>
<protein>
    <recommendedName>
        <fullName evidence="1">Restriction endonuclease type IV Mrr domain-containing protein</fullName>
    </recommendedName>
</protein>
<evidence type="ECO:0000313" key="3">
    <source>
        <dbReference type="Proteomes" id="UP000179281"/>
    </source>
</evidence>
<sequence>MLDKLKNSGQEDYLRTFISRFGLEGRRGEGYAFRNHKFEWDRINDLKKILREKKIISNEKDVFPLLRFYIEEKEELFTRESIRKEPQKFASLSGPDFEKLLYRLFEAMGYKTEWIGKSGDQGGDLIASKNGERILIQAKAYQDWSTGNSAVQQVVGAMNHYNCNKTMVVTTSYFTPEAVILAKDNKTELISKKQLQELLLKYLGESWF</sequence>
<reference evidence="2 3" key="1">
    <citation type="journal article" date="2016" name="Nat. Commun.">
        <title>Thousands of microbial genomes shed light on interconnected biogeochemical processes in an aquifer system.</title>
        <authorList>
            <person name="Anantharaman K."/>
            <person name="Brown C.T."/>
            <person name="Hug L.A."/>
            <person name="Sharon I."/>
            <person name="Castelle C.J."/>
            <person name="Probst A.J."/>
            <person name="Thomas B.C."/>
            <person name="Singh A."/>
            <person name="Wilkins M.J."/>
            <person name="Karaoz U."/>
            <person name="Brodie E.L."/>
            <person name="Williams K.H."/>
            <person name="Hubbard S.S."/>
            <person name="Banfield J.F."/>
        </authorList>
    </citation>
    <scope>NUCLEOTIDE SEQUENCE [LARGE SCALE GENOMIC DNA]</scope>
</reference>
<dbReference type="InterPro" id="IPR011856">
    <property type="entry name" value="tRNA_endonuc-like_dom_sf"/>
</dbReference>
<dbReference type="AlphaFoldDB" id="A0A1G2CQ27"/>
<dbReference type="InterPro" id="IPR011335">
    <property type="entry name" value="Restrct_endonuc-II-like"/>
</dbReference>
<name>A0A1G2CQ27_9BACT</name>
<organism evidence="2 3">
    <name type="scientific">Candidatus Liptonbacteria bacterium RIFCSPLOWO2_12_FULL_60_15</name>
    <dbReference type="NCBI Taxonomy" id="1798653"/>
    <lineage>
        <taxon>Bacteria</taxon>
        <taxon>Candidatus Liptoniibacteriota</taxon>
    </lineage>
</organism>
<dbReference type="InterPro" id="IPR007560">
    <property type="entry name" value="Restrct_endonuc_IV_Mrr"/>
</dbReference>
<dbReference type="Proteomes" id="UP000179281">
    <property type="component" value="Unassembled WGS sequence"/>
</dbReference>
<evidence type="ECO:0000313" key="2">
    <source>
        <dbReference type="EMBL" id="OGZ02558.1"/>
    </source>
</evidence>
<dbReference type="SUPFAM" id="SSF52980">
    <property type="entry name" value="Restriction endonuclease-like"/>
    <property type="match status" value="1"/>
</dbReference>